<dbReference type="RefSeq" id="WP_275567553.1">
    <property type="nucleotide sequence ID" value="NZ_JARGYC010000027.1"/>
</dbReference>
<evidence type="ECO:0000256" key="4">
    <source>
        <dbReference type="ARBA" id="ARBA00023002"/>
    </source>
</evidence>
<dbReference type="InterPro" id="IPR004852">
    <property type="entry name" value="Di-haem_cyt_c_peroxidsae"/>
</dbReference>
<keyword evidence="4" id="KW-0560">Oxidoreductase</keyword>
<evidence type="ECO:0000313" key="8">
    <source>
        <dbReference type="EMBL" id="MDF0601413.1"/>
    </source>
</evidence>
<dbReference type="InterPro" id="IPR051395">
    <property type="entry name" value="Cytochrome_c_Peroxidase/MauG"/>
</dbReference>
<evidence type="ECO:0000256" key="1">
    <source>
        <dbReference type="ARBA" id="ARBA00004196"/>
    </source>
</evidence>
<dbReference type="AlphaFoldDB" id="A0AAE3NNT6"/>
<feature type="domain" description="Cytochrome c" evidence="7">
    <location>
        <begin position="272"/>
        <end position="436"/>
    </location>
</feature>
<evidence type="ECO:0000256" key="5">
    <source>
        <dbReference type="ARBA" id="ARBA00023004"/>
    </source>
</evidence>
<protein>
    <submittedName>
        <fullName evidence="8">Cytochrome c peroxidase</fullName>
    </submittedName>
</protein>
<accession>A0AAE3NNT6</accession>
<proteinExistence type="predicted"/>
<dbReference type="EMBL" id="JARGYC010000027">
    <property type="protein sequence ID" value="MDF0601413.1"/>
    <property type="molecule type" value="Genomic_DNA"/>
</dbReference>
<dbReference type="InterPro" id="IPR009056">
    <property type="entry name" value="Cyt_c-like_dom"/>
</dbReference>
<evidence type="ECO:0000256" key="3">
    <source>
        <dbReference type="ARBA" id="ARBA00022723"/>
    </source>
</evidence>
<dbReference type="GO" id="GO:0046872">
    <property type="term" value="F:metal ion binding"/>
    <property type="evidence" value="ECO:0007669"/>
    <property type="project" value="UniProtKB-KW"/>
</dbReference>
<dbReference type="Gene3D" id="1.10.760.10">
    <property type="entry name" value="Cytochrome c-like domain"/>
    <property type="match status" value="2"/>
</dbReference>
<dbReference type="GO" id="GO:0004130">
    <property type="term" value="F:cytochrome-c peroxidase activity"/>
    <property type="evidence" value="ECO:0007669"/>
    <property type="project" value="TreeGrafter"/>
</dbReference>
<dbReference type="SUPFAM" id="SSF46626">
    <property type="entry name" value="Cytochrome c"/>
    <property type="match status" value="2"/>
</dbReference>
<dbReference type="PROSITE" id="PS51007">
    <property type="entry name" value="CYTC"/>
    <property type="match status" value="2"/>
</dbReference>
<dbReference type="GO" id="GO:0020037">
    <property type="term" value="F:heme binding"/>
    <property type="evidence" value="ECO:0007669"/>
    <property type="project" value="InterPro"/>
</dbReference>
<evidence type="ECO:0000256" key="2">
    <source>
        <dbReference type="ARBA" id="ARBA00022617"/>
    </source>
</evidence>
<dbReference type="GO" id="GO:0009055">
    <property type="term" value="F:electron transfer activity"/>
    <property type="evidence" value="ECO:0007669"/>
    <property type="project" value="InterPro"/>
</dbReference>
<evidence type="ECO:0000313" key="9">
    <source>
        <dbReference type="Proteomes" id="UP001220964"/>
    </source>
</evidence>
<keyword evidence="8" id="KW-0575">Peroxidase</keyword>
<reference evidence="8" key="1">
    <citation type="submission" date="2023-03" db="EMBL/GenBank/DDBJ databases">
        <title>Multiphase analysis and comparison of six strains from genera Psychromarinibacter, Lutimaribacter, and Maritimibacter, including a novel species: Psychromarinibacter sediminicola sp. nov.</title>
        <authorList>
            <person name="Wang Y.-H."/>
            <person name="Ye M.-Q."/>
            <person name="Du Z.-J."/>
        </authorList>
    </citation>
    <scope>NUCLEOTIDE SEQUENCE</scope>
    <source>
        <strain evidence="8">C21-152</strain>
    </source>
</reference>
<name>A0AAE3NNT6_9RHOB</name>
<keyword evidence="5 6" id="KW-0408">Iron</keyword>
<keyword evidence="2 6" id="KW-0349">Heme</keyword>
<dbReference type="PANTHER" id="PTHR30600">
    <property type="entry name" value="CYTOCHROME C PEROXIDASE-RELATED"/>
    <property type="match status" value="1"/>
</dbReference>
<dbReference type="Proteomes" id="UP001220964">
    <property type="component" value="Unassembled WGS sequence"/>
</dbReference>
<comment type="subcellular location">
    <subcellularLocation>
        <location evidence="1">Cell envelope</location>
    </subcellularLocation>
</comment>
<keyword evidence="9" id="KW-1185">Reference proteome</keyword>
<dbReference type="InterPro" id="IPR036909">
    <property type="entry name" value="Cyt_c-like_dom_sf"/>
</dbReference>
<dbReference type="Pfam" id="PF03150">
    <property type="entry name" value="CCP_MauG"/>
    <property type="match status" value="1"/>
</dbReference>
<dbReference type="GO" id="GO:0030313">
    <property type="term" value="C:cell envelope"/>
    <property type="evidence" value="ECO:0007669"/>
    <property type="project" value="UniProtKB-SubCell"/>
</dbReference>
<sequence>MINFLFGVRRGRTAPRRQLHKFLLAGLLGPFISLPAAALELPDPLTEADFIAVDRKQAELGRLLFYDKILSGNRNISCGTCHHHDLGGADGLSLGIGEGGEGIGPDRTPGYDDMQIHARIPRSAPPIWNLGHKSVTMVFHDGRLSVSDIYGNGFDSPAGAHLPKGLNSILAAQAMFPITSHDEMAGGVGENEIADAVVDGLHKGWPLIEARVRVVPGYGRLFAEAFAHIETAEDITIVDIANAIAAFEASEWRNHDSDFDAYLAGEPDALNDRETRGMELFFGAAECSSCHSGPLFTDQSFHALALPEFGPGKTRGWDPLPRDIGRMLKTDDLNDLYRFRTPSLRNVALTAPYGHNGAMPTLEAMIRHHVDPLGSLDRWTPDMARLPDVPWLQDADFALQGDSDELARLAARVDIDLPPLSERDISDIVAFLNCLTGRSAEARPLGRPDAVPSGLPVD</sequence>
<comment type="caution">
    <text evidence="8">The sequence shown here is derived from an EMBL/GenBank/DDBJ whole genome shotgun (WGS) entry which is preliminary data.</text>
</comment>
<evidence type="ECO:0000259" key="7">
    <source>
        <dbReference type="PROSITE" id="PS51007"/>
    </source>
</evidence>
<evidence type="ECO:0000256" key="6">
    <source>
        <dbReference type="PROSITE-ProRule" id="PRU00433"/>
    </source>
</evidence>
<feature type="domain" description="Cytochrome c" evidence="7">
    <location>
        <begin position="56"/>
        <end position="267"/>
    </location>
</feature>
<gene>
    <name evidence="8" type="ORF">P1J78_11775</name>
</gene>
<keyword evidence="3 6" id="KW-0479">Metal-binding</keyword>
<organism evidence="8 9">
    <name type="scientific">Psychromarinibacter sediminicola</name>
    <dbReference type="NCBI Taxonomy" id="3033385"/>
    <lineage>
        <taxon>Bacteria</taxon>
        <taxon>Pseudomonadati</taxon>
        <taxon>Pseudomonadota</taxon>
        <taxon>Alphaproteobacteria</taxon>
        <taxon>Rhodobacterales</taxon>
        <taxon>Paracoccaceae</taxon>
        <taxon>Psychromarinibacter</taxon>
    </lineage>
</organism>